<dbReference type="STRING" id="314265.R2601_24040"/>
<dbReference type="RefSeq" id="WP_007800199.1">
    <property type="nucleotide sequence ID" value="NZ_DS022276.1"/>
</dbReference>
<evidence type="ECO:0000313" key="2">
    <source>
        <dbReference type="Proteomes" id="UP000006230"/>
    </source>
</evidence>
<dbReference type="AlphaFoldDB" id="Q0FH96"/>
<organism evidence="1 2">
    <name type="scientific">Salipiger bermudensis (strain DSM 26914 / JCM 13377 / KCTC 12554 / HTCC2601)</name>
    <name type="common">Pelagibaca bermudensis</name>
    <dbReference type="NCBI Taxonomy" id="314265"/>
    <lineage>
        <taxon>Bacteria</taxon>
        <taxon>Pseudomonadati</taxon>
        <taxon>Pseudomonadota</taxon>
        <taxon>Alphaproteobacteria</taxon>
        <taxon>Rhodobacterales</taxon>
        <taxon>Roseobacteraceae</taxon>
        <taxon>Salipiger</taxon>
    </lineage>
</organism>
<evidence type="ECO:0000313" key="1">
    <source>
        <dbReference type="EMBL" id="EAU43555.1"/>
    </source>
</evidence>
<gene>
    <name evidence="1" type="ORF">R2601_24040</name>
</gene>
<comment type="caution">
    <text evidence="1">The sequence shown here is derived from an EMBL/GenBank/DDBJ whole genome shotgun (WGS) entry which is preliminary data.</text>
</comment>
<name>Q0FH96_SALBH</name>
<dbReference type="OrthoDB" id="564699at2"/>
<sequence>MAWYSAGTVSVTNGSATVTGSGTAWVANAQASEGIWLPDGQLYEIVSINSDTSLTISPNYLGTTQSGQVYRIVPVKGYPLVAAQQMASLISTVQSYVDGALSGRFGNGTVGAPGISFASNTAMGLYRVAANQLGFVTNGVRRMLLTTSALTVDVPIVGGAIQDNSFDTDPSTIMKVGAFGLGGSGLALNSSGDYNALDNISMFHGNTSGSSMPANGPVTTGLAGFRTIPGPGRGAELLMKSQGAGGAGKSEMYFRGLDSTWGEWDRVLQEKDQQTDEYDGTAGALMGVGAFGLGTDAVWDYLVIADDGFGEFVPPRAGGLVSIISFPVKGSGFPTLSESGVFLIDAGATNGIITLHAGTYLDTSVSSGDPATGTSGLDGNLTIFLPQNGNLQIENRSGSSRAIRIGWL</sequence>
<reference evidence="1 2" key="1">
    <citation type="journal article" date="2010" name="J. Bacteriol.">
        <title>Genome sequences of Pelagibaca bermudensis HTCC2601T and Maritimibacter alkaliphilus HTCC2654T, the type strains of two marine Roseobacter genera.</title>
        <authorList>
            <person name="Thrash J.C."/>
            <person name="Cho J.C."/>
            <person name="Ferriera S."/>
            <person name="Johnson J."/>
            <person name="Vergin K.L."/>
            <person name="Giovannoni S.J."/>
        </authorList>
    </citation>
    <scope>NUCLEOTIDE SEQUENCE [LARGE SCALE GENOMIC DNA]</scope>
    <source>
        <strain evidence="2">DSM 26914 / JCM 13377 / KCTC 12554 / HTCC2601</strain>
    </source>
</reference>
<dbReference type="HOGENOM" id="CLU_773582_0_0_5"/>
<accession>Q0FH96</accession>
<dbReference type="Proteomes" id="UP000006230">
    <property type="component" value="Unassembled WGS sequence"/>
</dbReference>
<dbReference type="EMBL" id="AATQ01000079">
    <property type="protein sequence ID" value="EAU43555.1"/>
    <property type="molecule type" value="Genomic_DNA"/>
</dbReference>
<dbReference type="eggNOG" id="ENOG503345H">
    <property type="taxonomic scope" value="Bacteria"/>
</dbReference>
<keyword evidence="2" id="KW-1185">Reference proteome</keyword>
<protein>
    <submittedName>
        <fullName evidence="1">Uncharacterized protein</fullName>
    </submittedName>
</protein>
<proteinExistence type="predicted"/>